<protein>
    <submittedName>
        <fullName evidence="1">Uncharacterized protein</fullName>
    </submittedName>
</protein>
<sequence length="50" mass="5596">MSISLKAESFESLDAGSLDDESIDAESIVFADPRADLIFRTMRQQILLIH</sequence>
<keyword evidence="2" id="KW-1185">Reference proteome</keyword>
<comment type="caution">
    <text evidence="1">The sequence shown here is derived from an EMBL/GenBank/DDBJ whole genome shotgun (WGS) entry which is preliminary data.</text>
</comment>
<dbReference type="AlphaFoldDB" id="A0A916QG72"/>
<proteinExistence type="predicted"/>
<gene>
    <name evidence="1" type="ORF">PRECH8_12320</name>
</gene>
<organism evidence="1 2">
    <name type="scientific">Insulibacter thermoxylanivorax</name>
    <dbReference type="NCBI Taxonomy" id="2749268"/>
    <lineage>
        <taxon>Bacteria</taxon>
        <taxon>Bacillati</taxon>
        <taxon>Bacillota</taxon>
        <taxon>Bacilli</taxon>
        <taxon>Bacillales</taxon>
        <taxon>Paenibacillaceae</taxon>
        <taxon>Insulibacter</taxon>
    </lineage>
</organism>
<reference evidence="1" key="2">
    <citation type="journal article" date="2021" name="Data Brief">
        <title>Draft genome sequence data of the facultative, thermophilic, xylanolytic bacterium Paenibacillus sp. strain DA-C8.</title>
        <authorList>
            <person name="Chhe C."/>
            <person name="Uke A."/>
            <person name="Baramee S."/>
            <person name="Ungkulpasvich U."/>
            <person name="Tachaapaikoon C."/>
            <person name="Pason P."/>
            <person name="Waeonukul R."/>
            <person name="Ratanakhanokchai K."/>
            <person name="Kosugi A."/>
        </authorList>
    </citation>
    <scope>NUCLEOTIDE SEQUENCE</scope>
    <source>
        <strain evidence="1">DA-C8</strain>
    </source>
</reference>
<accession>A0A916QG72</accession>
<dbReference type="Proteomes" id="UP000654993">
    <property type="component" value="Unassembled WGS sequence"/>
</dbReference>
<dbReference type="EMBL" id="BMAQ01000009">
    <property type="protein sequence ID" value="GFR37936.1"/>
    <property type="molecule type" value="Genomic_DNA"/>
</dbReference>
<evidence type="ECO:0000313" key="2">
    <source>
        <dbReference type="Proteomes" id="UP000654993"/>
    </source>
</evidence>
<evidence type="ECO:0000313" key="1">
    <source>
        <dbReference type="EMBL" id="GFR37936.1"/>
    </source>
</evidence>
<name>A0A916QG72_9BACL</name>
<reference evidence="1" key="1">
    <citation type="submission" date="2020-08" db="EMBL/GenBank/DDBJ databases">
        <authorList>
            <person name="Uke A."/>
            <person name="Chhe C."/>
            <person name="Baramee S."/>
            <person name="Kosugi A."/>
        </authorList>
    </citation>
    <scope>NUCLEOTIDE SEQUENCE</scope>
    <source>
        <strain evidence="1">DA-C8</strain>
    </source>
</reference>